<evidence type="ECO:0000256" key="1">
    <source>
        <dbReference type="ARBA" id="ARBA00022448"/>
    </source>
</evidence>
<evidence type="ECO:0000256" key="5">
    <source>
        <dbReference type="ARBA" id="ARBA00023004"/>
    </source>
</evidence>
<evidence type="ECO:0000259" key="9">
    <source>
        <dbReference type="Pfam" id="PF04324"/>
    </source>
</evidence>
<keyword evidence="5" id="KW-0408">Iron</keyword>
<dbReference type="InterPro" id="IPR041854">
    <property type="entry name" value="BFD-like_2Fe2S-bd_dom_sf"/>
</dbReference>
<dbReference type="Gene3D" id="1.10.10.1100">
    <property type="entry name" value="BFD-like [2Fe-2S]-binding domain"/>
    <property type="match status" value="1"/>
</dbReference>
<evidence type="ECO:0000256" key="8">
    <source>
        <dbReference type="ARBA" id="ARBA00046332"/>
    </source>
</evidence>
<organism evidence="10 11">
    <name type="scientific">Falsiroseomonas stagni DSM 19981</name>
    <dbReference type="NCBI Taxonomy" id="1123062"/>
    <lineage>
        <taxon>Bacteria</taxon>
        <taxon>Pseudomonadati</taxon>
        <taxon>Pseudomonadota</taxon>
        <taxon>Alphaproteobacteria</taxon>
        <taxon>Acetobacterales</taxon>
        <taxon>Roseomonadaceae</taxon>
        <taxon>Falsiroseomonas</taxon>
    </lineage>
</organism>
<dbReference type="GO" id="GO:0051537">
    <property type="term" value="F:2 iron, 2 sulfur cluster binding"/>
    <property type="evidence" value="ECO:0007669"/>
    <property type="project" value="UniProtKB-KW"/>
</dbReference>
<reference evidence="10 11" key="1">
    <citation type="submission" date="2016-10" db="EMBL/GenBank/DDBJ databases">
        <authorList>
            <person name="de Groot N.N."/>
        </authorList>
    </citation>
    <scope>NUCLEOTIDE SEQUENCE [LARGE SCALE GENOMIC DNA]</scope>
    <source>
        <strain evidence="10 11">DSM 19981</strain>
    </source>
</reference>
<dbReference type="STRING" id="1123062.SAMN02745775_102195"/>
<dbReference type="PANTHER" id="PTHR37424">
    <property type="entry name" value="BACTERIOFERRITIN-ASSOCIATED FERREDOXIN"/>
    <property type="match status" value="1"/>
</dbReference>
<dbReference type="InterPro" id="IPR007419">
    <property type="entry name" value="BFD-like_2Fe2S-bd_dom"/>
</dbReference>
<dbReference type="PANTHER" id="PTHR37424:SF1">
    <property type="entry name" value="BACTERIOFERRITIN-ASSOCIATED FERREDOXIN"/>
    <property type="match status" value="1"/>
</dbReference>
<dbReference type="GO" id="GO:0046872">
    <property type="term" value="F:metal ion binding"/>
    <property type="evidence" value="ECO:0007669"/>
    <property type="project" value="UniProtKB-KW"/>
</dbReference>
<proteinExistence type="inferred from homology"/>
<comment type="similarity">
    <text evidence="8">Belongs to the Bfd family.</text>
</comment>
<evidence type="ECO:0000313" key="10">
    <source>
        <dbReference type="EMBL" id="SFK39362.1"/>
    </source>
</evidence>
<keyword evidence="4" id="KW-0249">Electron transport</keyword>
<dbReference type="InterPro" id="IPR052371">
    <property type="entry name" value="BFD-associated_ferredoxin"/>
</dbReference>
<keyword evidence="1" id="KW-0813">Transport</keyword>
<dbReference type="AlphaFoldDB" id="A0A1I3Z5L9"/>
<keyword evidence="2" id="KW-0001">2Fe-2S</keyword>
<evidence type="ECO:0000313" key="11">
    <source>
        <dbReference type="Proteomes" id="UP000199473"/>
    </source>
</evidence>
<evidence type="ECO:0000256" key="6">
    <source>
        <dbReference type="ARBA" id="ARBA00023014"/>
    </source>
</evidence>
<sequence length="58" mass="5982">MVICLCNVLTHQQIAAAVAAGADRPHDVYAACGCQAQCGCCTRTILEMVRAGATSASR</sequence>
<accession>A0A1I3Z5L9</accession>
<protein>
    <recommendedName>
        <fullName evidence="7">Bacterioferritin-associated ferredoxin</fullName>
    </recommendedName>
</protein>
<dbReference type="EMBL" id="FOSQ01000002">
    <property type="protein sequence ID" value="SFK39362.1"/>
    <property type="molecule type" value="Genomic_DNA"/>
</dbReference>
<dbReference type="Pfam" id="PF04324">
    <property type="entry name" value="Fer2_BFD"/>
    <property type="match status" value="1"/>
</dbReference>
<feature type="domain" description="BFD-like [2Fe-2S]-binding" evidence="9">
    <location>
        <begin position="2"/>
        <end position="49"/>
    </location>
</feature>
<evidence type="ECO:0000256" key="2">
    <source>
        <dbReference type="ARBA" id="ARBA00022714"/>
    </source>
</evidence>
<name>A0A1I3Z5L9_9PROT</name>
<keyword evidence="3" id="KW-0479">Metal-binding</keyword>
<evidence type="ECO:0000256" key="4">
    <source>
        <dbReference type="ARBA" id="ARBA00022982"/>
    </source>
</evidence>
<evidence type="ECO:0000256" key="7">
    <source>
        <dbReference type="ARBA" id="ARBA00039386"/>
    </source>
</evidence>
<keyword evidence="6" id="KW-0411">Iron-sulfur</keyword>
<gene>
    <name evidence="10" type="ORF">SAMN02745775_102195</name>
</gene>
<dbReference type="Proteomes" id="UP000199473">
    <property type="component" value="Unassembled WGS sequence"/>
</dbReference>
<evidence type="ECO:0000256" key="3">
    <source>
        <dbReference type="ARBA" id="ARBA00022723"/>
    </source>
</evidence>
<keyword evidence="11" id="KW-1185">Reference proteome</keyword>